<dbReference type="PANTHER" id="PTHR46009:SF1">
    <property type="entry name" value="VACUOLAR PROTEIN SORTING-ASSOCIATED PROTEIN VTA1 HOMOLOG"/>
    <property type="match status" value="1"/>
</dbReference>
<dbReference type="Pfam" id="PF18097">
    <property type="entry name" value="Vta1_C"/>
    <property type="match status" value="1"/>
</dbReference>
<dbReference type="InterPro" id="IPR023175">
    <property type="entry name" value="Vta1/CALS_N_sf"/>
</dbReference>
<evidence type="ECO:0000256" key="1">
    <source>
        <dbReference type="ARBA" id="ARBA00004481"/>
    </source>
</evidence>
<evidence type="ECO:0000256" key="6">
    <source>
        <dbReference type="ARBA" id="ARBA00022753"/>
    </source>
</evidence>
<dbReference type="AlphaFoldDB" id="A0A812D0D9"/>
<reference evidence="12" key="1">
    <citation type="submission" date="2021-01" db="EMBL/GenBank/DDBJ databases">
        <authorList>
            <person name="Li R."/>
            <person name="Bekaert M."/>
        </authorList>
    </citation>
    <scope>NUCLEOTIDE SEQUENCE</scope>
    <source>
        <strain evidence="12">Farmed</strain>
    </source>
</reference>
<evidence type="ECO:0000256" key="7">
    <source>
        <dbReference type="ARBA" id="ARBA00022927"/>
    </source>
</evidence>
<keyword evidence="5" id="KW-0963">Cytoplasm</keyword>
<comment type="caution">
    <text evidence="12">The sequence shown here is derived from an EMBL/GenBank/DDBJ whole genome shotgun (WGS) entry which is preliminary data.</text>
</comment>
<evidence type="ECO:0000256" key="5">
    <source>
        <dbReference type="ARBA" id="ARBA00022490"/>
    </source>
</evidence>
<dbReference type="InterPro" id="IPR039431">
    <property type="entry name" value="Vta1/CALS_N"/>
</dbReference>
<evidence type="ECO:0000256" key="8">
    <source>
        <dbReference type="ARBA" id="ARBA00023136"/>
    </source>
</evidence>
<feature type="domain" description="Vta1/callose synthase N-terminal" evidence="10">
    <location>
        <begin position="15"/>
        <end position="156"/>
    </location>
</feature>
<sequence>MAYSGVGVLPSNLKSIQHYLKTADEHDKRDKVIAYYCRLYALQRAMEIDKKSPDCRTFLMSLMDVQEQMKASLADNDAIQSETVGQAHLENYALKLFLYADNKDRAGEFDKNVVKSFFTAGLLFDALSVFGETDEEIEKNKKYAKWKAAYIHKCLKSGETPIAGPLPEEDENGSMPSINIPPQIGFGGAMQPNFDGLQPSTSYNPNSMNFHPNGPSSQQPDRLQKPPSGSMAPPTTPQDSVHGNNSTTVPAASMYTPWKPPENPAGVHLSTQDYQKAMKFCKFASSALQYEDSKTAIENLQKALTLLTTGQES</sequence>
<dbReference type="GO" id="GO:0005771">
    <property type="term" value="C:multivesicular body"/>
    <property type="evidence" value="ECO:0007669"/>
    <property type="project" value="TreeGrafter"/>
</dbReference>
<evidence type="ECO:0000259" key="11">
    <source>
        <dbReference type="Pfam" id="PF18097"/>
    </source>
</evidence>
<dbReference type="GO" id="GO:0015031">
    <property type="term" value="P:protein transport"/>
    <property type="evidence" value="ECO:0007669"/>
    <property type="project" value="UniProtKB-KW"/>
</dbReference>
<comment type="similarity">
    <text evidence="3">Belongs to the VTA1 family.</text>
</comment>
<dbReference type="OrthoDB" id="391137at2759"/>
<dbReference type="Gene3D" id="1.20.5.420">
    <property type="entry name" value="Immunoglobulin FC, subunit C"/>
    <property type="match status" value="1"/>
</dbReference>
<keyword evidence="8" id="KW-0472">Membrane</keyword>
<dbReference type="Proteomes" id="UP000597762">
    <property type="component" value="Unassembled WGS sequence"/>
</dbReference>
<dbReference type="GO" id="GO:0032511">
    <property type="term" value="P:late endosome to vacuole transport via multivesicular body sorting pathway"/>
    <property type="evidence" value="ECO:0007669"/>
    <property type="project" value="InterPro"/>
</dbReference>
<dbReference type="InterPro" id="IPR044538">
    <property type="entry name" value="Vta1-like"/>
</dbReference>
<keyword evidence="13" id="KW-1185">Reference proteome</keyword>
<organism evidence="12 13">
    <name type="scientific">Acanthosepion pharaonis</name>
    <name type="common">Pharaoh cuttlefish</name>
    <name type="synonym">Sepia pharaonis</name>
    <dbReference type="NCBI Taxonomy" id="158019"/>
    <lineage>
        <taxon>Eukaryota</taxon>
        <taxon>Metazoa</taxon>
        <taxon>Spiralia</taxon>
        <taxon>Lophotrochozoa</taxon>
        <taxon>Mollusca</taxon>
        <taxon>Cephalopoda</taxon>
        <taxon>Coleoidea</taxon>
        <taxon>Decapodiformes</taxon>
        <taxon>Sepiida</taxon>
        <taxon>Sepiina</taxon>
        <taxon>Sepiidae</taxon>
        <taxon>Acanthosepion</taxon>
    </lineage>
</organism>
<feature type="compositionally biased region" description="Polar residues" evidence="9">
    <location>
        <begin position="237"/>
        <end position="250"/>
    </location>
</feature>
<feature type="region of interest" description="Disordered" evidence="9">
    <location>
        <begin position="159"/>
        <end position="255"/>
    </location>
</feature>
<gene>
    <name evidence="12" type="ORF">SPHA_47839</name>
</gene>
<keyword evidence="6" id="KW-0967">Endosome</keyword>
<dbReference type="Gene3D" id="1.25.40.270">
    <property type="entry name" value="Vacuolar protein sorting-associated protein vta1"/>
    <property type="match status" value="1"/>
</dbReference>
<dbReference type="PANTHER" id="PTHR46009">
    <property type="entry name" value="VACUOLAR PROTEIN SORTING-ASSOCIATED PROTEIN VTA1 HOMOLOG"/>
    <property type="match status" value="1"/>
</dbReference>
<dbReference type="GO" id="GO:0010008">
    <property type="term" value="C:endosome membrane"/>
    <property type="evidence" value="ECO:0007669"/>
    <property type="project" value="UniProtKB-SubCell"/>
</dbReference>
<dbReference type="EMBL" id="CAHIKZ030002633">
    <property type="protein sequence ID" value="CAE1289812.1"/>
    <property type="molecule type" value="Genomic_DNA"/>
</dbReference>
<name>A0A812D0D9_ACAPH</name>
<keyword evidence="7" id="KW-0653">Protein transport</keyword>
<feature type="domain" description="Vta1 C-terminal" evidence="11">
    <location>
        <begin position="272"/>
        <end position="308"/>
    </location>
</feature>
<evidence type="ECO:0000259" key="10">
    <source>
        <dbReference type="Pfam" id="PF04652"/>
    </source>
</evidence>
<evidence type="ECO:0000256" key="2">
    <source>
        <dbReference type="ARBA" id="ARBA00004496"/>
    </source>
</evidence>
<feature type="compositionally biased region" description="Polar residues" evidence="9">
    <location>
        <begin position="198"/>
        <end position="221"/>
    </location>
</feature>
<evidence type="ECO:0000313" key="13">
    <source>
        <dbReference type="Proteomes" id="UP000597762"/>
    </source>
</evidence>
<dbReference type="Pfam" id="PF04652">
    <property type="entry name" value="Vta1"/>
    <property type="match status" value="1"/>
</dbReference>
<evidence type="ECO:0000256" key="9">
    <source>
        <dbReference type="SAM" id="MobiDB-lite"/>
    </source>
</evidence>
<evidence type="ECO:0000256" key="3">
    <source>
        <dbReference type="ARBA" id="ARBA00007895"/>
    </source>
</evidence>
<accession>A0A812D0D9</accession>
<keyword evidence="4" id="KW-0813">Transport</keyword>
<evidence type="ECO:0000313" key="12">
    <source>
        <dbReference type="EMBL" id="CAE1289812.1"/>
    </source>
</evidence>
<dbReference type="InterPro" id="IPR041212">
    <property type="entry name" value="Vta1_C"/>
</dbReference>
<protein>
    <submittedName>
        <fullName evidence="12">VTA1</fullName>
    </submittedName>
</protein>
<proteinExistence type="inferred from homology"/>
<evidence type="ECO:0000256" key="4">
    <source>
        <dbReference type="ARBA" id="ARBA00022448"/>
    </source>
</evidence>
<comment type="subcellular location">
    <subcellularLocation>
        <location evidence="2">Cytoplasm</location>
    </subcellularLocation>
    <subcellularLocation>
        <location evidence="1">Endosome membrane</location>
        <topology evidence="1">Peripheral membrane protein</topology>
    </subcellularLocation>
</comment>